<evidence type="ECO:0000313" key="3">
    <source>
        <dbReference type="Proteomes" id="UP001311232"/>
    </source>
</evidence>
<dbReference type="EMBL" id="JAHHUM010001803">
    <property type="protein sequence ID" value="KAK5608516.1"/>
    <property type="molecule type" value="Genomic_DNA"/>
</dbReference>
<proteinExistence type="predicted"/>
<gene>
    <name evidence="2" type="ORF">CRENBAI_024221</name>
</gene>
<dbReference type="AlphaFoldDB" id="A0AAV9RHP0"/>
<evidence type="ECO:0000256" key="1">
    <source>
        <dbReference type="SAM" id="MobiDB-lite"/>
    </source>
</evidence>
<accession>A0AAV9RHP0</accession>
<dbReference type="Proteomes" id="UP001311232">
    <property type="component" value="Unassembled WGS sequence"/>
</dbReference>
<feature type="compositionally biased region" description="Polar residues" evidence="1">
    <location>
        <begin position="1"/>
        <end position="10"/>
    </location>
</feature>
<name>A0AAV9RHP0_9TELE</name>
<keyword evidence="3" id="KW-1185">Reference proteome</keyword>
<protein>
    <submittedName>
        <fullName evidence="2">Uncharacterized protein</fullName>
    </submittedName>
</protein>
<comment type="caution">
    <text evidence="2">The sequence shown here is derived from an EMBL/GenBank/DDBJ whole genome shotgun (WGS) entry which is preliminary data.</text>
</comment>
<organism evidence="2 3">
    <name type="scientific">Crenichthys baileyi</name>
    <name type="common">White River springfish</name>
    <dbReference type="NCBI Taxonomy" id="28760"/>
    <lineage>
        <taxon>Eukaryota</taxon>
        <taxon>Metazoa</taxon>
        <taxon>Chordata</taxon>
        <taxon>Craniata</taxon>
        <taxon>Vertebrata</taxon>
        <taxon>Euteleostomi</taxon>
        <taxon>Actinopterygii</taxon>
        <taxon>Neopterygii</taxon>
        <taxon>Teleostei</taxon>
        <taxon>Neoteleostei</taxon>
        <taxon>Acanthomorphata</taxon>
        <taxon>Ovalentaria</taxon>
        <taxon>Atherinomorphae</taxon>
        <taxon>Cyprinodontiformes</taxon>
        <taxon>Goodeidae</taxon>
        <taxon>Crenichthys</taxon>
    </lineage>
</organism>
<reference evidence="2 3" key="1">
    <citation type="submission" date="2021-06" db="EMBL/GenBank/DDBJ databases">
        <authorList>
            <person name="Palmer J.M."/>
        </authorList>
    </citation>
    <scope>NUCLEOTIDE SEQUENCE [LARGE SCALE GENOMIC DNA]</scope>
    <source>
        <strain evidence="2 3">MEX-2019</strain>
        <tissue evidence="2">Muscle</tissue>
    </source>
</reference>
<evidence type="ECO:0000313" key="2">
    <source>
        <dbReference type="EMBL" id="KAK5608516.1"/>
    </source>
</evidence>
<sequence length="68" mass="7799">MLNTSQQLSHSRAGETQPPRKHRYQTVLEQQLYNPALSDIHSRQEASHVFSSSAGEKIMYTFQPVEIL</sequence>
<feature type="region of interest" description="Disordered" evidence="1">
    <location>
        <begin position="1"/>
        <end position="23"/>
    </location>
</feature>
<feature type="non-terminal residue" evidence="2">
    <location>
        <position position="68"/>
    </location>
</feature>